<keyword evidence="1" id="KW-0812">Transmembrane</keyword>
<dbReference type="RefSeq" id="WP_058004162.1">
    <property type="nucleotide sequence ID" value="NZ_CP065424.1"/>
</dbReference>
<feature type="transmembrane region" description="Helical" evidence="1">
    <location>
        <begin position="170"/>
        <end position="189"/>
    </location>
</feature>
<reference evidence="2 3" key="1">
    <citation type="submission" date="2017-01" db="EMBL/GenBank/DDBJ databases">
        <title>Draft genome sequence of Bacillus oleronius.</title>
        <authorList>
            <person name="Allam M."/>
        </authorList>
    </citation>
    <scope>NUCLEOTIDE SEQUENCE [LARGE SCALE GENOMIC DNA]</scope>
    <source>
        <strain evidence="2 3">DSM 9356</strain>
    </source>
</reference>
<name>A0A8E2LD61_9BACI</name>
<evidence type="ECO:0000256" key="1">
    <source>
        <dbReference type="SAM" id="Phobius"/>
    </source>
</evidence>
<evidence type="ECO:0000313" key="2">
    <source>
        <dbReference type="EMBL" id="OOP66908.1"/>
    </source>
</evidence>
<keyword evidence="1" id="KW-0472">Membrane</keyword>
<feature type="transmembrane region" description="Helical" evidence="1">
    <location>
        <begin position="297"/>
        <end position="316"/>
    </location>
</feature>
<keyword evidence="3" id="KW-1185">Reference proteome</keyword>
<comment type="caution">
    <text evidence="2">The sequence shown here is derived from an EMBL/GenBank/DDBJ whole genome shotgun (WGS) entry which is preliminary data.</text>
</comment>
<dbReference type="GO" id="GO:0005886">
    <property type="term" value="C:plasma membrane"/>
    <property type="evidence" value="ECO:0007669"/>
    <property type="project" value="UniProtKB-SubCell"/>
</dbReference>
<evidence type="ECO:0000313" key="3">
    <source>
        <dbReference type="Proteomes" id="UP000189761"/>
    </source>
</evidence>
<feature type="transmembrane region" description="Helical" evidence="1">
    <location>
        <begin position="353"/>
        <end position="374"/>
    </location>
</feature>
<dbReference type="PANTHER" id="PTHR43471">
    <property type="entry name" value="ABC TRANSPORTER PERMEASE"/>
    <property type="match status" value="1"/>
</dbReference>
<accession>A0A8E2LD61</accession>
<dbReference type="GO" id="GO:0140359">
    <property type="term" value="F:ABC-type transporter activity"/>
    <property type="evidence" value="ECO:0007669"/>
    <property type="project" value="InterPro"/>
</dbReference>
<dbReference type="Pfam" id="PF12679">
    <property type="entry name" value="ABC2_membrane_2"/>
    <property type="match status" value="1"/>
</dbReference>
<feature type="transmembrane region" description="Helical" evidence="1">
    <location>
        <begin position="223"/>
        <end position="248"/>
    </location>
</feature>
<dbReference type="EMBL" id="MTLA01000250">
    <property type="protein sequence ID" value="OOP66908.1"/>
    <property type="molecule type" value="Genomic_DNA"/>
</dbReference>
<keyword evidence="1" id="KW-1133">Transmembrane helix</keyword>
<dbReference type="PANTHER" id="PTHR43471:SF3">
    <property type="entry name" value="ABC TRANSPORTER PERMEASE PROTEIN NATB"/>
    <property type="match status" value="1"/>
</dbReference>
<gene>
    <name evidence="2" type="ORF">BWZ43_18530</name>
</gene>
<dbReference type="AlphaFoldDB" id="A0A8E2LD61"/>
<organism evidence="2 3">
    <name type="scientific">Heyndrickxia oleronia</name>
    <dbReference type="NCBI Taxonomy" id="38875"/>
    <lineage>
        <taxon>Bacteria</taxon>
        <taxon>Bacillati</taxon>
        <taxon>Bacillota</taxon>
        <taxon>Bacilli</taxon>
        <taxon>Bacillales</taxon>
        <taxon>Bacillaceae</taxon>
        <taxon>Heyndrickxia</taxon>
    </lineage>
</organism>
<feature type="transmembrane region" description="Helical" evidence="1">
    <location>
        <begin position="328"/>
        <end position="347"/>
    </location>
</feature>
<sequence length="384" mass="42746">MIWNVYLKELKDAFRDRKTIFLSIIIPILFNIGIVFFIDNYIQSDKEGDSISVSINEQTDTEIINWFKGIKQLDINLSDDPLHEVKEGKAVVAIDVKEGANQVPDITVYSEPTSSKGSSATDMILGLLSSKKNEQIIEKLGEANVSSSIMEPFTYKQESVTGEKDTMSKYMISIMAQLVIVLGVLMGGLPASSDLFAGEKERKTMEALMMTPVKRIHILVGKWFTIATLGMISGIFSVLTLVAFVQLFTSNMKEALQLDQHITTFISSLAVGIIVFAFLVSALQMVLSMAANTMKEAQNYVSPVMMVSMIPYFLLIGITPNEFQPYHFIIPFMNIYALIKQLIYGIYDLNSILLVAGSSIIFIAITFTIASLMFQKSKWVLGKS</sequence>
<feature type="transmembrane region" description="Helical" evidence="1">
    <location>
        <begin position="269"/>
        <end position="291"/>
    </location>
</feature>
<proteinExistence type="predicted"/>
<feature type="transmembrane region" description="Helical" evidence="1">
    <location>
        <begin position="20"/>
        <end position="38"/>
    </location>
</feature>
<dbReference type="Proteomes" id="UP000189761">
    <property type="component" value="Unassembled WGS sequence"/>
</dbReference>
<protein>
    <submittedName>
        <fullName evidence="2">Uncharacterized protein</fullName>
    </submittedName>
</protein>